<evidence type="ECO:0000313" key="1">
    <source>
        <dbReference type="EMBL" id="MEA5258707.1"/>
    </source>
</evidence>
<dbReference type="Gene3D" id="2.40.50.420">
    <property type="entry name" value="Envelope glycoprotein gp160, DUF2291, alpha/beta domain"/>
    <property type="match status" value="2"/>
</dbReference>
<dbReference type="InterPro" id="IPR036215">
    <property type="entry name" value="TM0957-like_sf"/>
</dbReference>
<dbReference type="EMBL" id="JAYFUL010000019">
    <property type="protein sequence ID" value="MEA5258707.1"/>
    <property type="molecule type" value="Genomic_DNA"/>
</dbReference>
<keyword evidence="2" id="KW-1185">Reference proteome</keyword>
<dbReference type="RefSeq" id="WP_323249992.1">
    <property type="nucleotide sequence ID" value="NZ_JAYFUL010000019.1"/>
</dbReference>
<dbReference type="InterPro" id="IPR014582">
    <property type="entry name" value="UCP033535_lipo"/>
</dbReference>
<organism evidence="1 2">
    <name type="scientific">Arcicella aquatica</name>
    <dbReference type="NCBI Taxonomy" id="217141"/>
    <lineage>
        <taxon>Bacteria</taxon>
        <taxon>Pseudomonadati</taxon>
        <taxon>Bacteroidota</taxon>
        <taxon>Cytophagia</taxon>
        <taxon>Cytophagales</taxon>
        <taxon>Flectobacillaceae</taxon>
        <taxon>Arcicella</taxon>
    </lineage>
</organism>
<dbReference type="Proteomes" id="UP001304671">
    <property type="component" value="Unassembled WGS sequence"/>
</dbReference>
<proteinExistence type="predicted"/>
<accession>A0ABU5QNR0</accession>
<gene>
    <name evidence="1" type="ORF">VB264_13000</name>
</gene>
<evidence type="ECO:0000313" key="2">
    <source>
        <dbReference type="Proteomes" id="UP001304671"/>
    </source>
</evidence>
<name>A0ABU5QNR0_9BACT</name>
<protein>
    <submittedName>
        <fullName evidence="1">DUF2291 domain-containing protein</fullName>
    </submittedName>
</protein>
<dbReference type="Pfam" id="PF10054">
    <property type="entry name" value="DUF2291"/>
    <property type="match status" value="1"/>
</dbReference>
<dbReference type="SUPFAM" id="SSF141318">
    <property type="entry name" value="TM0957-like"/>
    <property type="match status" value="1"/>
</dbReference>
<sequence length="207" mass="23207">MRIVKIVVAIIALLFIGYHSIEIKKLDEVKRASAEKFDASSFARNFLQKTLPPSFIKAPDVGTLLEALKTAPKEAFQKMSNAVAIGNIRYFLVKGQGQITKIQDDEVQVLLTNNNEPVSITLATEFIYGNAIRDAAGVFDIKPFTNTTDINNISSEINKIIRTERVPAFRKQIKVGDAIQFIGALEMNQEYINLQHLEILPIEFNKI</sequence>
<reference evidence="1 2" key="1">
    <citation type="submission" date="2023-12" db="EMBL/GenBank/DDBJ databases">
        <title>Novel species of the genus Arcicella isolated from rivers.</title>
        <authorList>
            <person name="Lu H."/>
        </authorList>
    </citation>
    <scope>NUCLEOTIDE SEQUENCE [LARGE SCALE GENOMIC DNA]</scope>
    <source>
        <strain evidence="1 2">LMG 21963</strain>
    </source>
</reference>
<comment type="caution">
    <text evidence="1">The sequence shown here is derived from an EMBL/GenBank/DDBJ whole genome shotgun (WGS) entry which is preliminary data.</text>
</comment>